<dbReference type="GO" id="GO:0003735">
    <property type="term" value="F:structural constituent of ribosome"/>
    <property type="evidence" value="ECO:0007669"/>
    <property type="project" value="InterPro"/>
</dbReference>
<keyword evidence="3" id="KW-0687">Ribonucleoprotein</keyword>
<evidence type="ECO:0000256" key="2">
    <source>
        <dbReference type="ARBA" id="ARBA00022980"/>
    </source>
</evidence>
<name>A0AAV0AR26_PHAPC</name>
<dbReference type="GO" id="GO:0006412">
    <property type="term" value="P:translation"/>
    <property type="evidence" value="ECO:0007669"/>
    <property type="project" value="InterPro"/>
</dbReference>
<dbReference type="GO" id="GO:1990904">
    <property type="term" value="C:ribonucleoprotein complex"/>
    <property type="evidence" value="ECO:0007669"/>
    <property type="project" value="UniProtKB-KW"/>
</dbReference>
<evidence type="ECO:0000256" key="5">
    <source>
        <dbReference type="SAM" id="MobiDB-lite"/>
    </source>
</evidence>
<dbReference type="GO" id="GO:0005840">
    <property type="term" value="C:ribosome"/>
    <property type="evidence" value="ECO:0007669"/>
    <property type="project" value="UniProtKB-KW"/>
</dbReference>
<comment type="similarity">
    <text evidence="1">Belongs to the universal ribosomal protein uL4 family.</text>
</comment>
<gene>
    <name evidence="6" type="ORF">PPACK8108_LOCUS5874</name>
</gene>
<dbReference type="Gene3D" id="3.40.1370.10">
    <property type="match status" value="1"/>
</dbReference>
<dbReference type="InterPro" id="IPR013005">
    <property type="entry name" value="Ribosomal_uL4-like"/>
</dbReference>
<evidence type="ECO:0000256" key="1">
    <source>
        <dbReference type="ARBA" id="ARBA00010528"/>
    </source>
</evidence>
<dbReference type="EMBL" id="CALTRL010001137">
    <property type="protein sequence ID" value="CAH7671112.1"/>
    <property type="molecule type" value="Genomic_DNA"/>
</dbReference>
<dbReference type="InterPro" id="IPR023574">
    <property type="entry name" value="Ribosomal_uL4_dom_sf"/>
</dbReference>
<dbReference type="Pfam" id="PF00573">
    <property type="entry name" value="Ribosomal_L4"/>
    <property type="match status" value="1"/>
</dbReference>
<dbReference type="PANTHER" id="PTHR10746">
    <property type="entry name" value="50S RIBOSOMAL PROTEIN L4"/>
    <property type="match status" value="1"/>
</dbReference>
<proteinExistence type="inferred from homology"/>
<organism evidence="6 7">
    <name type="scientific">Phakopsora pachyrhizi</name>
    <name type="common">Asian soybean rust disease fungus</name>
    <dbReference type="NCBI Taxonomy" id="170000"/>
    <lineage>
        <taxon>Eukaryota</taxon>
        <taxon>Fungi</taxon>
        <taxon>Dikarya</taxon>
        <taxon>Basidiomycota</taxon>
        <taxon>Pucciniomycotina</taxon>
        <taxon>Pucciniomycetes</taxon>
        <taxon>Pucciniales</taxon>
        <taxon>Phakopsoraceae</taxon>
        <taxon>Phakopsora</taxon>
    </lineage>
</organism>
<dbReference type="PANTHER" id="PTHR10746:SF6">
    <property type="entry name" value="LARGE RIBOSOMAL SUBUNIT PROTEIN UL4M"/>
    <property type="match status" value="1"/>
</dbReference>
<dbReference type="InterPro" id="IPR002136">
    <property type="entry name" value="Ribosomal_uL4"/>
</dbReference>
<dbReference type="AlphaFoldDB" id="A0AAV0AR26"/>
<comment type="caution">
    <text evidence="6">The sequence shown here is derived from an EMBL/GenBank/DDBJ whole genome shotgun (WGS) entry which is preliminary data.</text>
</comment>
<evidence type="ECO:0000256" key="3">
    <source>
        <dbReference type="ARBA" id="ARBA00023274"/>
    </source>
</evidence>
<sequence length="370" mass="41529">MIKGILNNPHLKNFSCISQKIRLENLSTTFTRNSSSSTSSSQPIETFDQPIEGITHGDSMQHVILQKFKLKEPSAKFDKTLVFPISKFVFGQPNRPDLIHRCVMFERSLMRSGSANTKTRSEVAMSGRKLRPQKGTGRARLGDASSPTLRKGGVAFGPKPKDWSQGIPRKVWELGLRTVLSQRWREGKLIIVDKFDMEGLEDASEELSSFIKAKDWSSSFLIASARWGTEASGLESPSLLRKAISRSHLIRDGIRLGQTGTWWQNLQRERILPILNTLDLAHPNDIRPGKPHPADSKLPAVGIYHLLLRKHVILDIEAVRHLEHKLTEDLRRPISALGVSPVEAHYQSLIASHSISSIPAFQKTENFKES</sequence>
<evidence type="ECO:0000256" key="4">
    <source>
        <dbReference type="ARBA" id="ARBA00040565"/>
    </source>
</evidence>
<evidence type="ECO:0000313" key="7">
    <source>
        <dbReference type="Proteomes" id="UP001153365"/>
    </source>
</evidence>
<keyword evidence="7" id="KW-1185">Reference proteome</keyword>
<keyword evidence="2 6" id="KW-0689">Ribosomal protein</keyword>
<accession>A0AAV0AR26</accession>
<dbReference type="SUPFAM" id="SSF52166">
    <property type="entry name" value="Ribosomal protein L4"/>
    <property type="match status" value="1"/>
</dbReference>
<dbReference type="Proteomes" id="UP001153365">
    <property type="component" value="Unassembled WGS sequence"/>
</dbReference>
<feature type="region of interest" description="Disordered" evidence="5">
    <location>
        <begin position="115"/>
        <end position="157"/>
    </location>
</feature>
<protein>
    <recommendedName>
        <fullName evidence="4">Large ribosomal subunit protein uL4m</fullName>
    </recommendedName>
</protein>
<dbReference type="NCBIfam" id="TIGR03953">
    <property type="entry name" value="rplD_bact"/>
    <property type="match status" value="1"/>
</dbReference>
<evidence type="ECO:0000313" key="6">
    <source>
        <dbReference type="EMBL" id="CAH7671112.1"/>
    </source>
</evidence>
<reference evidence="6" key="1">
    <citation type="submission" date="2022-06" db="EMBL/GenBank/DDBJ databases">
        <authorList>
            <consortium name="SYNGENTA / RWTH Aachen University"/>
        </authorList>
    </citation>
    <scope>NUCLEOTIDE SEQUENCE</scope>
</reference>